<dbReference type="PROSITE" id="PS50088">
    <property type="entry name" value="ANK_REPEAT"/>
    <property type="match status" value="1"/>
</dbReference>
<dbReference type="PROSITE" id="PS50297">
    <property type="entry name" value="ANK_REP_REGION"/>
    <property type="match status" value="1"/>
</dbReference>
<evidence type="ECO:0000256" key="2">
    <source>
        <dbReference type="ARBA" id="ARBA00023043"/>
    </source>
</evidence>
<gene>
    <name evidence="4" type="primary">FPV245</name>
    <name evidence="4" type="ORF">Bhyg_02127</name>
</gene>
<evidence type="ECO:0000256" key="1">
    <source>
        <dbReference type="ARBA" id="ARBA00022737"/>
    </source>
</evidence>
<evidence type="ECO:0000256" key="3">
    <source>
        <dbReference type="PROSITE-ProRule" id="PRU00023"/>
    </source>
</evidence>
<reference evidence="4" key="1">
    <citation type="submission" date="2022-07" db="EMBL/GenBank/DDBJ databases">
        <authorList>
            <person name="Trinca V."/>
            <person name="Uliana J.V.C."/>
            <person name="Torres T.T."/>
            <person name="Ward R.J."/>
            <person name="Monesi N."/>
        </authorList>
    </citation>
    <scope>NUCLEOTIDE SEQUENCE</scope>
    <source>
        <strain evidence="4">HSMRA1968</strain>
        <tissue evidence="4">Whole embryos</tissue>
    </source>
</reference>
<feature type="repeat" description="ANK" evidence="3">
    <location>
        <begin position="357"/>
        <end position="382"/>
    </location>
</feature>
<keyword evidence="1" id="KW-0677">Repeat</keyword>
<dbReference type="InterPro" id="IPR002110">
    <property type="entry name" value="Ankyrin_rpt"/>
</dbReference>
<dbReference type="Pfam" id="PF12796">
    <property type="entry name" value="Ank_2"/>
    <property type="match status" value="1"/>
</dbReference>
<dbReference type="PANTHER" id="PTHR24198">
    <property type="entry name" value="ANKYRIN REPEAT AND PROTEIN KINASE DOMAIN-CONTAINING PROTEIN"/>
    <property type="match status" value="1"/>
</dbReference>
<evidence type="ECO:0000313" key="4">
    <source>
        <dbReference type="EMBL" id="KAJ6646913.1"/>
    </source>
</evidence>
<name>A0A9Q0S7H2_9DIPT</name>
<sequence>MDGEFIDFDSLDLETVIEKLCQQNCHQKMIICLTSRPWYTNKSELVDLLEAAMSIRQCSACCDLLINYSNGLYEDEDRFLDENDEAVDQLVECFFPRLLQLVTPRNWTLFEAEHVMLLGVRLNQIEVVRLLLEKYPVLSNSITVYGQSILVHAIICRCFDIARFLLKFHQLDGIRDCDDATLQVACYTKSCPLDIVETILNMGEKKKGFSLKSRLLEPLYNAVKVRRCDIVMKLLEKDLTLAREPLNAKNWSLFHCILAHTLQRDEMLEYVFTTISTNYLNFLHQTIDGDTILHFAIMHKAKFEWISKILSVCPELADLPNATKVTPLMIAAKFNDFFAVEVLIRQHNVNVNFQDAEGKTALDYAIWNDSVEIAKWLLEYGAADVFLVNKKGNNIFNELFKYLRYGVNDDSGKVEMLCDLMSYTYPKIPEKMKEKFPEIFSLFFKTIECLPRFEVLQSWIYSCYLNETNCFRNVIEEFMVEFQLEEYTERNIIVLCLHECVKDLTVEISIQIKLSEELGRCIEDVIYDNRDMNLLIKVAEVLKRNNVINSGISMRQGLFFPNPRVDITKDELKRRLKHFYRAFSRLGLIHIDKTVKYCISEILFNTQQPFETKFFQIDSGILQSQMELMTDEPAPISTVSDIELARNWMTKEDVLISKEYKLIKSYLNPKYINYLTESKEMLPLECLCRSAFRSGLFEKLCKSNPNNLLEAKVKFQRIMRELKVPIFLRNFLNYQY</sequence>
<keyword evidence="2 3" id="KW-0040">ANK repeat</keyword>
<dbReference type="EMBL" id="WJQU01000001">
    <property type="protein sequence ID" value="KAJ6646913.1"/>
    <property type="molecule type" value="Genomic_DNA"/>
</dbReference>
<organism evidence="4 5">
    <name type="scientific">Pseudolycoriella hygida</name>
    <dbReference type="NCBI Taxonomy" id="35572"/>
    <lineage>
        <taxon>Eukaryota</taxon>
        <taxon>Metazoa</taxon>
        <taxon>Ecdysozoa</taxon>
        <taxon>Arthropoda</taxon>
        <taxon>Hexapoda</taxon>
        <taxon>Insecta</taxon>
        <taxon>Pterygota</taxon>
        <taxon>Neoptera</taxon>
        <taxon>Endopterygota</taxon>
        <taxon>Diptera</taxon>
        <taxon>Nematocera</taxon>
        <taxon>Sciaroidea</taxon>
        <taxon>Sciaridae</taxon>
        <taxon>Pseudolycoriella</taxon>
    </lineage>
</organism>
<evidence type="ECO:0000313" key="5">
    <source>
        <dbReference type="Proteomes" id="UP001151699"/>
    </source>
</evidence>
<dbReference type="InterPro" id="IPR036770">
    <property type="entry name" value="Ankyrin_rpt-contain_sf"/>
</dbReference>
<dbReference type="PANTHER" id="PTHR24198:SF165">
    <property type="entry name" value="ANKYRIN REPEAT-CONTAINING PROTEIN-RELATED"/>
    <property type="match status" value="1"/>
</dbReference>
<dbReference type="AlphaFoldDB" id="A0A9Q0S7H2"/>
<dbReference type="Proteomes" id="UP001151699">
    <property type="component" value="Chromosome A"/>
</dbReference>
<proteinExistence type="predicted"/>
<dbReference type="Gene3D" id="1.25.40.20">
    <property type="entry name" value="Ankyrin repeat-containing domain"/>
    <property type="match status" value="2"/>
</dbReference>
<dbReference type="SUPFAM" id="SSF48403">
    <property type="entry name" value="Ankyrin repeat"/>
    <property type="match status" value="1"/>
</dbReference>
<comment type="caution">
    <text evidence="4">The sequence shown here is derived from an EMBL/GenBank/DDBJ whole genome shotgun (WGS) entry which is preliminary data.</text>
</comment>
<accession>A0A9Q0S7H2</accession>
<dbReference type="OrthoDB" id="341259at2759"/>
<keyword evidence="5" id="KW-1185">Reference proteome</keyword>
<protein>
    <submittedName>
        <fullName evidence="4">Ankyrin repeat protein</fullName>
    </submittedName>
</protein>
<dbReference type="SMART" id="SM00248">
    <property type="entry name" value="ANK"/>
    <property type="match status" value="6"/>
</dbReference>